<protein>
    <submittedName>
        <fullName evidence="1">Uncharacterized protein</fullName>
    </submittedName>
</protein>
<evidence type="ECO:0000313" key="1">
    <source>
        <dbReference type="EMBL" id="KAJ4709861.1"/>
    </source>
</evidence>
<dbReference type="EMBL" id="CM051402">
    <property type="protein sequence ID" value="KAJ4709861.1"/>
    <property type="molecule type" value="Genomic_DNA"/>
</dbReference>
<name>A0ACC1XFI7_MELAZ</name>
<dbReference type="Proteomes" id="UP001164539">
    <property type="component" value="Chromosome 9"/>
</dbReference>
<accession>A0ACC1XFI7</accession>
<sequence>MTASSMFGSTGDWRMENLEGKRRQKKQKQTGWKNDRPRRQTDIWEESLSGNNPKAFWRSYTAPQRQPCPWPLKATGWGPEFEEEDSKSAVSTAIASSHEKNMPIENVAEIHTSNTEASTQAQTPRSTGPSQPLKEDDEKFQINEKLKFKMISTGVWRPKALEERRAYQGEMISTGVWRPKALEERRAYQGKQRSERKQKQFRGWRNDKPRRPTDVWEESLSGNNPKAFWRSYNALQQPWPVKPSGWGPEFEEEDSRSAASVSGNAVASDENVDTTGRYTRQTEASTLAASARQPEGR</sequence>
<gene>
    <name evidence="1" type="ORF">OWV82_016119</name>
</gene>
<evidence type="ECO:0000313" key="2">
    <source>
        <dbReference type="Proteomes" id="UP001164539"/>
    </source>
</evidence>
<keyword evidence="2" id="KW-1185">Reference proteome</keyword>
<organism evidence="1 2">
    <name type="scientific">Melia azedarach</name>
    <name type="common">Chinaberry tree</name>
    <dbReference type="NCBI Taxonomy" id="155640"/>
    <lineage>
        <taxon>Eukaryota</taxon>
        <taxon>Viridiplantae</taxon>
        <taxon>Streptophyta</taxon>
        <taxon>Embryophyta</taxon>
        <taxon>Tracheophyta</taxon>
        <taxon>Spermatophyta</taxon>
        <taxon>Magnoliopsida</taxon>
        <taxon>eudicotyledons</taxon>
        <taxon>Gunneridae</taxon>
        <taxon>Pentapetalae</taxon>
        <taxon>rosids</taxon>
        <taxon>malvids</taxon>
        <taxon>Sapindales</taxon>
        <taxon>Meliaceae</taxon>
        <taxon>Melia</taxon>
    </lineage>
</organism>
<proteinExistence type="predicted"/>
<comment type="caution">
    <text evidence="1">The sequence shown here is derived from an EMBL/GenBank/DDBJ whole genome shotgun (WGS) entry which is preliminary data.</text>
</comment>
<reference evidence="1 2" key="1">
    <citation type="journal article" date="2023" name="Science">
        <title>Complex scaffold remodeling in plant triterpene biosynthesis.</title>
        <authorList>
            <person name="De La Pena R."/>
            <person name="Hodgson H."/>
            <person name="Liu J.C."/>
            <person name="Stephenson M.J."/>
            <person name="Martin A.C."/>
            <person name="Owen C."/>
            <person name="Harkess A."/>
            <person name="Leebens-Mack J."/>
            <person name="Jimenez L.E."/>
            <person name="Osbourn A."/>
            <person name="Sattely E.S."/>
        </authorList>
    </citation>
    <scope>NUCLEOTIDE SEQUENCE [LARGE SCALE GENOMIC DNA]</scope>
    <source>
        <strain evidence="2">cv. JPN11</strain>
        <tissue evidence="1">Leaf</tissue>
    </source>
</reference>